<keyword evidence="1" id="KW-1133">Transmembrane helix</keyword>
<dbReference type="Proteomes" id="UP001551482">
    <property type="component" value="Unassembled WGS sequence"/>
</dbReference>
<name>A0ABV3DJ09_9ACTN</name>
<keyword evidence="1" id="KW-0472">Membrane</keyword>
<organism evidence="2 3">
    <name type="scientific">Streptodolium elevatio</name>
    <dbReference type="NCBI Taxonomy" id="3157996"/>
    <lineage>
        <taxon>Bacteria</taxon>
        <taxon>Bacillati</taxon>
        <taxon>Actinomycetota</taxon>
        <taxon>Actinomycetes</taxon>
        <taxon>Kitasatosporales</taxon>
        <taxon>Streptomycetaceae</taxon>
        <taxon>Streptodolium</taxon>
    </lineage>
</organism>
<proteinExistence type="predicted"/>
<accession>A0ABV3DJ09</accession>
<evidence type="ECO:0000313" key="3">
    <source>
        <dbReference type="Proteomes" id="UP001551482"/>
    </source>
</evidence>
<reference evidence="2 3" key="1">
    <citation type="submission" date="2024-06" db="EMBL/GenBank/DDBJ databases">
        <title>The Natural Products Discovery Center: Release of the First 8490 Sequenced Strains for Exploring Actinobacteria Biosynthetic Diversity.</title>
        <authorList>
            <person name="Kalkreuter E."/>
            <person name="Kautsar S.A."/>
            <person name="Yang D."/>
            <person name="Bader C.D."/>
            <person name="Teijaro C.N."/>
            <person name="Fluegel L."/>
            <person name="Davis C.M."/>
            <person name="Simpson J.R."/>
            <person name="Lauterbach L."/>
            <person name="Steele A.D."/>
            <person name="Gui C."/>
            <person name="Meng S."/>
            <person name="Li G."/>
            <person name="Viehrig K."/>
            <person name="Ye F."/>
            <person name="Su P."/>
            <person name="Kiefer A.F."/>
            <person name="Nichols A."/>
            <person name="Cepeda A.J."/>
            <person name="Yan W."/>
            <person name="Fan B."/>
            <person name="Jiang Y."/>
            <person name="Adhikari A."/>
            <person name="Zheng C.-J."/>
            <person name="Schuster L."/>
            <person name="Cowan T.M."/>
            <person name="Smanski M.J."/>
            <person name="Chevrette M.G."/>
            <person name="De Carvalho L.P.S."/>
            <person name="Shen B."/>
        </authorList>
    </citation>
    <scope>NUCLEOTIDE SEQUENCE [LARGE SCALE GENOMIC DNA]</scope>
    <source>
        <strain evidence="2 3">NPDC048946</strain>
    </source>
</reference>
<gene>
    <name evidence="2" type="ORF">AB0C36_19670</name>
</gene>
<keyword evidence="3" id="KW-1185">Reference proteome</keyword>
<protein>
    <submittedName>
        <fullName evidence="2">Uncharacterized protein</fullName>
    </submittedName>
</protein>
<comment type="caution">
    <text evidence="2">The sequence shown here is derived from an EMBL/GenBank/DDBJ whole genome shotgun (WGS) entry which is preliminary data.</text>
</comment>
<dbReference type="RefSeq" id="WP_358355688.1">
    <property type="nucleotide sequence ID" value="NZ_JBEZFP010000048.1"/>
</dbReference>
<feature type="transmembrane region" description="Helical" evidence="1">
    <location>
        <begin position="29"/>
        <end position="48"/>
    </location>
</feature>
<sequence>MLLGFLIIPWLFHALVLHPDHDGLDNDVMPPLTGSVLVLGMFALWPWLQPLRRRGG</sequence>
<keyword evidence="1" id="KW-0812">Transmembrane</keyword>
<evidence type="ECO:0000256" key="1">
    <source>
        <dbReference type="SAM" id="Phobius"/>
    </source>
</evidence>
<evidence type="ECO:0000313" key="2">
    <source>
        <dbReference type="EMBL" id="MEU8135725.1"/>
    </source>
</evidence>
<dbReference type="EMBL" id="JBEZFP010000048">
    <property type="protein sequence ID" value="MEU8135725.1"/>
    <property type="molecule type" value="Genomic_DNA"/>
</dbReference>